<reference evidence="1" key="1">
    <citation type="submission" date="2018-02" db="EMBL/GenBank/DDBJ databases">
        <title>Rhizophora mucronata_Transcriptome.</title>
        <authorList>
            <person name="Meera S.P."/>
            <person name="Sreeshan A."/>
            <person name="Augustine A."/>
        </authorList>
    </citation>
    <scope>NUCLEOTIDE SEQUENCE</scope>
    <source>
        <tissue evidence="1">Leaf</tissue>
    </source>
</reference>
<proteinExistence type="predicted"/>
<protein>
    <submittedName>
        <fullName evidence="1">Uncharacterized protein</fullName>
    </submittedName>
</protein>
<dbReference type="AlphaFoldDB" id="A0A2P2PEV6"/>
<organism evidence="1">
    <name type="scientific">Rhizophora mucronata</name>
    <name type="common">Asiatic mangrove</name>
    <dbReference type="NCBI Taxonomy" id="61149"/>
    <lineage>
        <taxon>Eukaryota</taxon>
        <taxon>Viridiplantae</taxon>
        <taxon>Streptophyta</taxon>
        <taxon>Embryophyta</taxon>
        <taxon>Tracheophyta</taxon>
        <taxon>Spermatophyta</taxon>
        <taxon>Magnoliopsida</taxon>
        <taxon>eudicotyledons</taxon>
        <taxon>Gunneridae</taxon>
        <taxon>Pentapetalae</taxon>
        <taxon>rosids</taxon>
        <taxon>fabids</taxon>
        <taxon>Malpighiales</taxon>
        <taxon>Rhizophoraceae</taxon>
        <taxon>Rhizophora</taxon>
    </lineage>
</organism>
<name>A0A2P2PEV6_RHIMU</name>
<dbReference type="EMBL" id="GGEC01072779">
    <property type="protein sequence ID" value="MBX53263.1"/>
    <property type="molecule type" value="Transcribed_RNA"/>
</dbReference>
<sequence>MPASTPIFFILPTRNSNASPSYPSIAIFRILPQEPSM</sequence>
<evidence type="ECO:0000313" key="1">
    <source>
        <dbReference type="EMBL" id="MBX53263.1"/>
    </source>
</evidence>
<accession>A0A2P2PEV6</accession>